<reference evidence="1" key="1">
    <citation type="submission" date="2021-04" db="EMBL/GenBank/DDBJ databases">
        <title>Biosynthetic gene clusters of Dactylosporangioum roseum.</title>
        <authorList>
            <person name="Hartkoorn R.C."/>
            <person name="Beaudoing E."/>
            <person name="Hot D."/>
            <person name="Moureu S."/>
        </authorList>
    </citation>
    <scope>NUCLEOTIDE SEQUENCE</scope>
    <source>
        <strain evidence="1">NRRL B-16295</strain>
    </source>
</reference>
<name>A0ABY5Z2Y1_9ACTN</name>
<dbReference type="RefSeq" id="WP_260725701.1">
    <property type="nucleotide sequence ID" value="NZ_BAAABS010000068.1"/>
</dbReference>
<sequence>MPIFLKNLPPADRDQDLRVFLQLEAIADLRWPDDVVRQWLYDHGEHLEFLRDYEDLDLARIRWNLEDVPVAELKSIPTGPSDQEWLEEVAADHVYWLSKRPQRIQDAWENEGTWLVPPIMISRDLLHPESRGLQVIEGRMRTGILQGRRSGDLHVADSHQAWVGRSR</sequence>
<organism evidence="1 2">
    <name type="scientific">Dactylosporangium roseum</name>
    <dbReference type="NCBI Taxonomy" id="47989"/>
    <lineage>
        <taxon>Bacteria</taxon>
        <taxon>Bacillati</taxon>
        <taxon>Actinomycetota</taxon>
        <taxon>Actinomycetes</taxon>
        <taxon>Micromonosporales</taxon>
        <taxon>Micromonosporaceae</taxon>
        <taxon>Dactylosporangium</taxon>
    </lineage>
</organism>
<dbReference type="EMBL" id="CP073721">
    <property type="protein sequence ID" value="UWZ36370.1"/>
    <property type="molecule type" value="Genomic_DNA"/>
</dbReference>
<evidence type="ECO:0000313" key="2">
    <source>
        <dbReference type="Proteomes" id="UP001058271"/>
    </source>
</evidence>
<accession>A0ABY5Z2Y1</accession>
<proteinExistence type="predicted"/>
<protein>
    <submittedName>
        <fullName evidence="1">Uncharacterized protein</fullName>
    </submittedName>
</protein>
<gene>
    <name evidence="1" type="ORF">Drose_35945</name>
</gene>
<keyword evidence="2" id="KW-1185">Reference proteome</keyword>
<dbReference type="Proteomes" id="UP001058271">
    <property type="component" value="Chromosome"/>
</dbReference>
<evidence type="ECO:0000313" key="1">
    <source>
        <dbReference type="EMBL" id="UWZ36370.1"/>
    </source>
</evidence>